<evidence type="ECO:0000313" key="2">
    <source>
        <dbReference type="Proteomes" id="UP000586827"/>
    </source>
</evidence>
<accession>A0A849BSE8</accession>
<name>A0A849BSE8_9NOCA</name>
<comment type="caution">
    <text evidence="1">The sequence shown here is derived from an EMBL/GenBank/DDBJ whole genome shotgun (WGS) entry which is preliminary data.</text>
</comment>
<sequence length="135" mass="14273">MTESWRGGVVFDRAAIIDWAFQKPYSLAVGFAVVKVGDTLVVPATALAEARAHVPPDRLDVLEVLLDLPNTMIVALDRASHVPVAGVLAGSPGTVDALSSAHVVAESVGREFPCLTDRGPQLQGLDPRIIVDELP</sequence>
<dbReference type="Proteomes" id="UP000586827">
    <property type="component" value="Unassembled WGS sequence"/>
</dbReference>
<dbReference type="RefSeq" id="WP_067529556.1">
    <property type="nucleotide sequence ID" value="NZ_JABELX010000001.1"/>
</dbReference>
<dbReference type="EMBL" id="JABELX010000001">
    <property type="protein sequence ID" value="NNH69054.1"/>
    <property type="molecule type" value="Genomic_DNA"/>
</dbReference>
<keyword evidence="2" id="KW-1185">Reference proteome</keyword>
<gene>
    <name evidence="1" type="ORF">HLB23_04065</name>
</gene>
<reference evidence="1 2" key="1">
    <citation type="submission" date="2020-05" db="EMBL/GenBank/DDBJ databases">
        <title>MicrobeNet Type strains.</title>
        <authorList>
            <person name="Nicholson A.C."/>
        </authorList>
    </citation>
    <scope>NUCLEOTIDE SEQUENCE [LARGE SCALE GENOMIC DNA]</scope>
    <source>
        <strain evidence="1 2">JCM 3224</strain>
    </source>
</reference>
<dbReference type="AlphaFoldDB" id="A0A849BSE8"/>
<evidence type="ECO:0000313" key="1">
    <source>
        <dbReference type="EMBL" id="NNH69054.1"/>
    </source>
</evidence>
<proteinExistence type="predicted"/>
<organism evidence="1 2">
    <name type="scientific">Nocardia uniformis</name>
    <dbReference type="NCBI Taxonomy" id="53432"/>
    <lineage>
        <taxon>Bacteria</taxon>
        <taxon>Bacillati</taxon>
        <taxon>Actinomycetota</taxon>
        <taxon>Actinomycetes</taxon>
        <taxon>Mycobacteriales</taxon>
        <taxon>Nocardiaceae</taxon>
        <taxon>Nocardia</taxon>
    </lineage>
</organism>
<protein>
    <submittedName>
        <fullName evidence="1">Uncharacterized protein</fullName>
    </submittedName>
</protein>